<organism evidence="2">
    <name type="scientific">marine sediment metagenome</name>
    <dbReference type="NCBI Taxonomy" id="412755"/>
    <lineage>
        <taxon>unclassified sequences</taxon>
        <taxon>metagenomes</taxon>
        <taxon>ecological metagenomes</taxon>
    </lineage>
</organism>
<dbReference type="EMBL" id="BARS01005549">
    <property type="protein sequence ID" value="GAF75104.1"/>
    <property type="molecule type" value="Genomic_DNA"/>
</dbReference>
<feature type="non-terminal residue" evidence="2">
    <location>
        <position position="74"/>
    </location>
</feature>
<dbReference type="Pfam" id="PF20600">
    <property type="entry name" value="ExoX-like_C"/>
    <property type="match status" value="1"/>
</dbReference>
<dbReference type="InterPro" id="IPR046768">
    <property type="entry name" value="ExoX-like_C"/>
</dbReference>
<protein>
    <recommendedName>
        <fullName evidence="1">Exodeoxyribonuclease X-like C-terminal domain-containing protein</fullName>
    </recommendedName>
</protein>
<gene>
    <name evidence="2" type="ORF">S01H1_10887</name>
</gene>
<proteinExistence type="predicted"/>
<feature type="domain" description="Exodeoxyribonuclease X-like C-terminal" evidence="1">
    <location>
        <begin position="10"/>
        <end position="38"/>
    </location>
</feature>
<dbReference type="AlphaFoldDB" id="X0S230"/>
<accession>X0S230</accession>
<evidence type="ECO:0000313" key="2">
    <source>
        <dbReference type="EMBL" id="GAF75104.1"/>
    </source>
</evidence>
<evidence type="ECO:0000259" key="1">
    <source>
        <dbReference type="Pfam" id="PF20600"/>
    </source>
</evidence>
<comment type="caution">
    <text evidence="2">The sequence shown here is derived from an EMBL/GenBank/DDBJ whole genome shotgun (WGS) entry which is preliminary data.</text>
</comment>
<name>X0S230_9ZZZZ</name>
<sequence length="74" mass="8819">MIYGLLDQIQFGKYEAWTLEEVIEEQIEYISWCINNVDDFKLDGEARLCYGSELNRIQDNADKIKSDRERIEKL</sequence>
<reference evidence="2" key="1">
    <citation type="journal article" date="2014" name="Front. Microbiol.">
        <title>High frequency of phylogenetically diverse reductive dehalogenase-homologous genes in deep subseafloor sedimentary metagenomes.</title>
        <authorList>
            <person name="Kawai M."/>
            <person name="Futagami T."/>
            <person name="Toyoda A."/>
            <person name="Takaki Y."/>
            <person name="Nishi S."/>
            <person name="Hori S."/>
            <person name="Arai W."/>
            <person name="Tsubouchi T."/>
            <person name="Morono Y."/>
            <person name="Uchiyama I."/>
            <person name="Ito T."/>
            <person name="Fujiyama A."/>
            <person name="Inagaki F."/>
            <person name="Takami H."/>
        </authorList>
    </citation>
    <scope>NUCLEOTIDE SEQUENCE</scope>
    <source>
        <strain evidence="2">Expedition CK06-06</strain>
    </source>
</reference>